<organism evidence="1 3">
    <name type="scientific">Didymodactylos carnosus</name>
    <dbReference type="NCBI Taxonomy" id="1234261"/>
    <lineage>
        <taxon>Eukaryota</taxon>
        <taxon>Metazoa</taxon>
        <taxon>Spiralia</taxon>
        <taxon>Gnathifera</taxon>
        <taxon>Rotifera</taxon>
        <taxon>Eurotatoria</taxon>
        <taxon>Bdelloidea</taxon>
        <taxon>Philodinida</taxon>
        <taxon>Philodinidae</taxon>
        <taxon>Didymodactylos</taxon>
    </lineage>
</organism>
<evidence type="ECO:0000313" key="2">
    <source>
        <dbReference type="EMBL" id="CAF4410303.1"/>
    </source>
</evidence>
<dbReference type="AlphaFoldDB" id="A0A815WIJ8"/>
<evidence type="ECO:0000313" key="1">
    <source>
        <dbReference type="EMBL" id="CAF1549376.1"/>
    </source>
</evidence>
<protein>
    <submittedName>
        <fullName evidence="1">Uncharacterized protein</fullName>
    </submittedName>
</protein>
<comment type="caution">
    <text evidence="1">The sequence shown here is derived from an EMBL/GenBank/DDBJ whole genome shotgun (WGS) entry which is preliminary data.</text>
</comment>
<feature type="non-terminal residue" evidence="1">
    <location>
        <position position="16"/>
    </location>
</feature>
<keyword evidence="3" id="KW-1185">Reference proteome</keyword>
<gene>
    <name evidence="1" type="ORF">GPM918_LOCUS39109</name>
    <name evidence="2" type="ORF">SRO942_LOCUS39965</name>
</gene>
<dbReference type="EMBL" id="CAJNOQ010026894">
    <property type="protein sequence ID" value="CAF1549376.1"/>
    <property type="molecule type" value="Genomic_DNA"/>
</dbReference>
<proteinExistence type="predicted"/>
<reference evidence="1" key="1">
    <citation type="submission" date="2021-02" db="EMBL/GenBank/DDBJ databases">
        <authorList>
            <person name="Nowell W R."/>
        </authorList>
    </citation>
    <scope>NUCLEOTIDE SEQUENCE</scope>
</reference>
<name>A0A815WIJ8_9BILA</name>
<sequence>MPVRTGGHGMPSVTGT</sequence>
<dbReference type="EMBL" id="CAJOBC010092564">
    <property type="protein sequence ID" value="CAF4410303.1"/>
    <property type="molecule type" value="Genomic_DNA"/>
</dbReference>
<dbReference type="Proteomes" id="UP000663829">
    <property type="component" value="Unassembled WGS sequence"/>
</dbReference>
<evidence type="ECO:0000313" key="3">
    <source>
        <dbReference type="Proteomes" id="UP000663829"/>
    </source>
</evidence>
<dbReference type="Proteomes" id="UP000681722">
    <property type="component" value="Unassembled WGS sequence"/>
</dbReference>
<accession>A0A815WIJ8</accession>